<dbReference type="InterPro" id="IPR010982">
    <property type="entry name" value="Lambda_DNA-bd_dom_sf"/>
</dbReference>
<dbReference type="Gene3D" id="1.10.260.40">
    <property type="entry name" value="lambda repressor-like DNA-binding domains"/>
    <property type="match status" value="1"/>
</dbReference>
<evidence type="ECO:0000313" key="2">
    <source>
        <dbReference type="EMBL" id="KRL24077.1"/>
    </source>
</evidence>
<comment type="caution">
    <text evidence="2">The sequence shown here is derived from an EMBL/GenBank/DDBJ whole genome shotgun (WGS) entry which is preliminary data.</text>
</comment>
<evidence type="ECO:0000313" key="3">
    <source>
        <dbReference type="Proteomes" id="UP000051311"/>
    </source>
</evidence>
<dbReference type="Pfam" id="PF01381">
    <property type="entry name" value="HTH_3"/>
    <property type="match status" value="1"/>
</dbReference>
<dbReference type="Proteomes" id="UP000051311">
    <property type="component" value="Unassembled WGS sequence"/>
</dbReference>
<reference evidence="2 3" key="1">
    <citation type="journal article" date="2015" name="Genome Announc.">
        <title>Expanding the biotechnology potential of lactobacilli through comparative genomics of 213 strains and associated genera.</title>
        <authorList>
            <person name="Sun Z."/>
            <person name="Harris H.M."/>
            <person name="McCann A."/>
            <person name="Guo C."/>
            <person name="Argimon S."/>
            <person name="Zhang W."/>
            <person name="Yang X."/>
            <person name="Jeffery I.B."/>
            <person name="Cooney J.C."/>
            <person name="Kagawa T.F."/>
            <person name="Liu W."/>
            <person name="Song Y."/>
            <person name="Salvetti E."/>
            <person name="Wrobel A."/>
            <person name="Rasinkangas P."/>
            <person name="Parkhill J."/>
            <person name="Rea M.C."/>
            <person name="O'Sullivan O."/>
            <person name="Ritari J."/>
            <person name="Douillard F.P."/>
            <person name="Paul Ross R."/>
            <person name="Yang R."/>
            <person name="Briner A.E."/>
            <person name="Felis G.E."/>
            <person name="de Vos W.M."/>
            <person name="Barrangou R."/>
            <person name="Klaenhammer T.R."/>
            <person name="Caufield P.W."/>
            <person name="Cui Y."/>
            <person name="Zhang H."/>
            <person name="O'Toole P.W."/>
        </authorList>
    </citation>
    <scope>NUCLEOTIDE SEQUENCE [LARGE SCALE GENOMIC DNA]</scope>
    <source>
        <strain evidence="2 3">DSM 10532</strain>
    </source>
</reference>
<dbReference type="OrthoDB" id="3213544at2"/>
<dbReference type="PATRIC" id="fig|1423748.3.peg.703"/>
<feature type="domain" description="HTH cro/C1-type" evidence="1">
    <location>
        <begin position="63"/>
        <end position="107"/>
    </location>
</feature>
<dbReference type="SUPFAM" id="SSF47413">
    <property type="entry name" value="lambda repressor-like DNA-binding domains"/>
    <property type="match status" value="1"/>
</dbReference>
<dbReference type="EMBL" id="AZEL01000013">
    <property type="protein sequence ID" value="KRL24077.1"/>
    <property type="molecule type" value="Genomic_DNA"/>
</dbReference>
<dbReference type="eggNOG" id="COG2944">
    <property type="taxonomic scope" value="Bacteria"/>
</dbReference>
<dbReference type="RefSeq" id="WP_025006314.1">
    <property type="nucleotide sequence ID" value="NZ_AZEL01000013.1"/>
</dbReference>
<accession>A0A0R1NV23</accession>
<dbReference type="CDD" id="cd00093">
    <property type="entry name" value="HTH_XRE"/>
    <property type="match status" value="1"/>
</dbReference>
<dbReference type="InterPro" id="IPR001387">
    <property type="entry name" value="Cro/C1-type_HTH"/>
</dbReference>
<dbReference type="InterPro" id="IPR022452">
    <property type="entry name" value="MqsA"/>
</dbReference>
<evidence type="ECO:0000259" key="1">
    <source>
        <dbReference type="PROSITE" id="PS50943"/>
    </source>
</evidence>
<dbReference type="STRING" id="1423748.FC37_GL000665"/>
<gene>
    <name evidence="2" type="ORF">FC37_GL000665</name>
</gene>
<dbReference type="AlphaFoldDB" id="A0A0R1NV23"/>
<dbReference type="PROSITE" id="PS50943">
    <property type="entry name" value="HTH_CROC1"/>
    <property type="match status" value="1"/>
</dbReference>
<dbReference type="GO" id="GO:0003677">
    <property type="term" value="F:DNA binding"/>
    <property type="evidence" value="ECO:0007669"/>
    <property type="project" value="InterPro"/>
</dbReference>
<organism evidence="2 3">
    <name type="scientific">Lactobacillus gallinarum DSM 10532 = JCM 2011</name>
    <dbReference type="NCBI Taxonomy" id="1423748"/>
    <lineage>
        <taxon>Bacteria</taxon>
        <taxon>Bacillati</taxon>
        <taxon>Bacillota</taxon>
        <taxon>Bacilli</taxon>
        <taxon>Lactobacillales</taxon>
        <taxon>Lactobacillaceae</taxon>
        <taxon>Lactobacillus</taxon>
    </lineage>
</organism>
<sequence length="127" mass="14658">MSNIANYTNTYDIRGHEIEITAPARFDDQTHKVIPDLELDDQAAKLALEKFRKIYGVVSSEKMKNLRKKWNLSQRKFAKVLGWSPSTVALYETGAIPNVSNNRLLKILIKDDKVMKEFIEDSQKNEM</sequence>
<proteinExistence type="predicted"/>
<protein>
    <submittedName>
        <fullName evidence="2">Phage-like transcriptional regulator protein</fullName>
    </submittedName>
</protein>
<name>A0A0R1NV23_9LACO</name>
<dbReference type="NCBIfam" id="TIGR03830">
    <property type="entry name" value="CxxCG_CxxCG_HTH"/>
    <property type="match status" value="1"/>
</dbReference>